<dbReference type="CDD" id="cd01949">
    <property type="entry name" value="GGDEF"/>
    <property type="match status" value="1"/>
</dbReference>
<dbReference type="Pfam" id="PF00990">
    <property type="entry name" value="GGDEF"/>
    <property type="match status" value="1"/>
</dbReference>
<evidence type="ECO:0000259" key="3">
    <source>
        <dbReference type="PROSITE" id="PS50885"/>
    </source>
</evidence>
<evidence type="ECO:0000313" key="6">
    <source>
        <dbReference type="Proteomes" id="UP001596001"/>
    </source>
</evidence>
<evidence type="ECO:0000259" key="4">
    <source>
        <dbReference type="PROSITE" id="PS50887"/>
    </source>
</evidence>
<dbReference type="NCBIfam" id="TIGR00254">
    <property type="entry name" value="GGDEF"/>
    <property type="match status" value="1"/>
</dbReference>
<dbReference type="InterPro" id="IPR003660">
    <property type="entry name" value="HAMP_dom"/>
</dbReference>
<dbReference type="PROSITE" id="PS50885">
    <property type="entry name" value="HAMP"/>
    <property type="match status" value="1"/>
</dbReference>
<accession>A0ABV9QEF8</accession>
<dbReference type="Gene3D" id="6.10.340.10">
    <property type="match status" value="1"/>
</dbReference>
<dbReference type="InterPro" id="IPR043128">
    <property type="entry name" value="Rev_trsase/Diguanyl_cyclase"/>
</dbReference>
<dbReference type="EMBL" id="JBHSHJ010000007">
    <property type="protein sequence ID" value="MFC4789338.1"/>
    <property type="molecule type" value="Genomic_DNA"/>
</dbReference>
<dbReference type="RefSeq" id="WP_382432625.1">
    <property type="nucleotide sequence ID" value="NZ_JBHSHJ010000007.1"/>
</dbReference>
<dbReference type="EC" id="2.7.7.65" evidence="1"/>
<dbReference type="PANTHER" id="PTHR45138:SF9">
    <property type="entry name" value="DIGUANYLATE CYCLASE DGCM-RELATED"/>
    <property type="match status" value="1"/>
</dbReference>
<dbReference type="PANTHER" id="PTHR45138">
    <property type="entry name" value="REGULATORY COMPONENTS OF SENSORY TRANSDUCTION SYSTEM"/>
    <property type="match status" value="1"/>
</dbReference>
<dbReference type="SUPFAM" id="SSF158472">
    <property type="entry name" value="HAMP domain-like"/>
    <property type="match status" value="1"/>
</dbReference>
<comment type="catalytic activity">
    <reaction evidence="2">
        <text>2 GTP = 3',3'-c-di-GMP + 2 diphosphate</text>
        <dbReference type="Rhea" id="RHEA:24898"/>
        <dbReference type="ChEBI" id="CHEBI:33019"/>
        <dbReference type="ChEBI" id="CHEBI:37565"/>
        <dbReference type="ChEBI" id="CHEBI:58805"/>
        <dbReference type="EC" id="2.7.7.65"/>
    </reaction>
</comment>
<dbReference type="GO" id="GO:0052621">
    <property type="term" value="F:diguanylate cyclase activity"/>
    <property type="evidence" value="ECO:0007669"/>
    <property type="project" value="UniProtKB-EC"/>
</dbReference>
<keyword evidence="6" id="KW-1185">Reference proteome</keyword>
<dbReference type="InterPro" id="IPR000160">
    <property type="entry name" value="GGDEF_dom"/>
</dbReference>
<evidence type="ECO:0000313" key="5">
    <source>
        <dbReference type="EMBL" id="MFC4789338.1"/>
    </source>
</evidence>
<dbReference type="SMART" id="SM00267">
    <property type="entry name" value="GGDEF"/>
    <property type="match status" value="1"/>
</dbReference>
<comment type="caution">
    <text evidence="5">The sequence shown here is derived from an EMBL/GenBank/DDBJ whole genome shotgun (WGS) entry which is preliminary data.</text>
</comment>
<feature type="domain" description="GGDEF" evidence="4">
    <location>
        <begin position="476"/>
        <end position="611"/>
    </location>
</feature>
<feature type="domain" description="HAMP" evidence="3">
    <location>
        <begin position="368"/>
        <end position="422"/>
    </location>
</feature>
<reference evidence="6" key="1">
    <citation type="journal article" date="2019" name="Int. J. Syst. Evol. Microbiol.">
        <title>The Global Catalogue of Microorganisms (GCM) 10K type strain sequencing project: providing services to taxonomists for standard genome sequencing and annotation.</title>
        <authorList>
            <consortium name="The Broad Institute Genomics Platform"/>
            <consortium name="The Broad Institute Genome Sequencing Center for Infectious Disease"/>
            <person name="Wu L."/>
            <person name="Ma J."/>
        </authorList>
    </citation>
    <scope>NUCLEOTIDE SEQUENCE [LARGE SCALE GENOMIC DNA]</scope>
    <source>
        <strain evidence="6">CCUG 49452</strain>
    </source>
</reference>
<evidence type="ECO:0000256" key="1">
    <source>
        <dbReference type="ARBA" id="ARBA00012528"/>
    </source>
</evidence>
<evidence type="ECO:0000256" key="2">
    <source>
        <dbReference type="ARBA" id="ARBA00034247"/>
    </source>
</evidence>
<dbReference type="PROSITE" id="PS50887">
    <property type="entry name" value="GGDEF"/>
    <property type="match status" value="1"/>
</dbReference>
<dbReference type="Gene3D" id="3.30.70.270">
    <property type="match status" value="1"/>
</dbReference>
<keyword evidence="5" id="KW-0548">Nucleotidyltransferase</keyword>
<organism evidence="5 6">
    <name type="scientific">Giesbergeria sinuosa</name>
    <dbReference type="NCBI Taxonomy" id="80883"/>
    <lineage>
        <taxon>Bacteria</taxon>
        <taxon>Pseudomonadati</taxon>
        <taxon>Pseudomonadota</taxon>
        <taxon>Betaproteobacteria</taxon>
        <taxon>Burkholderiales</taxon>
        <taxon>Comamonadaceae</taxon>
        <taxon>Giesbergeria</taxon>
    </lineage>
</organism>
<keyword evidence="5" id="KW-0808">Transferase</keyword>
<protein>
    <recommendedName>
        <fullName evidence="1">diguanylate cyclase</fullName>
        <ecNumber evidence="1">2.7.7.65</ecNumber>
    </recommendedName>
</protein>
<name>A0ABV9QEF8_9BURK</name>
<sequence length="611" mass="68167">MVRPALRITLQRLLLAVLLLVLLPLLMVHGWFSYRAAQTSAEQYQTQLAREVSARIYDKVVQFFAVPQQVLSFNVQLFRAGLLQPQDQERLLPFFLHQLRREPLLTFLSMGNAEGEYFSVSRPPLGKDKSLRLLDAPLSEGRVMSIYRIRDDNQRGQRIALGNRYFDARTRPWFQIAADRAGMQWYLPYRYVIHDEQGAYEAMGMGMSAPLRNAEGHFIGVLNADVALVQLSQLLADITRELGGVALLADASGALLATSISDPLYHLDNGKAVRIRAADSQHPVIRSTAQAMDSQNQPQGRAIRQIQGEPYLLDWWTYQLPDGPPLRIGVALPQSRFNAPSENLMEHFVGLVMVSVLISLLAAWVVSKWVARPLEALGHWAQQLGQGDWNSAQPRIHSPMAEVGALSHALGFMTEQMRNYTQNLESQVAERTAALEAANRELSSQSHTDGLTGLANRRCFDEVLAEEWSRARRTRQPLALIMIDIDYFKRYNDHYGHVEGDHCLRRVAQILADNVRRPGDLVARYGGEEFAVIAPATDLHGIQQLAEKLRLVIAQEAIPHALHTQGCVTASFGVAIAVPDGSNGPEPLLQAADRALYHAKEAGRDRVGVAL</sequence>
<dbReference type="Proteomes" id="UP001596001">
    <property type="component" value="Unassembled WGS sequence"/>
</dbReference>
<proteinExistence type="predicted"/>
<dbReference type="Gene3D" id="3.30.450.20">
    <property type="entry name" value="PAS domain"/>
    <property type="match status" value="2"/>
</dbReference>
<dbReference type="InterPro" id="IPR029787">
    <property type="entry name" value="Nucleotide_cyclase"/>
</dbReference>
<dbReference type="SUPFAM" id="SSF55073">
    <property type="entry name" value="Nucleotide cyclase"/>
    <property type="match status" value="1"/>
</dbReference>
<dbReference type="InterPro" id="IPR050469">
    <property type="entry name" value="Diguanylate_Cyclase"/>
</dbReference>
<gene>
    <name evidence="5" type="ORF">ACFO6X_10150</name>
</gene>